<proteinExistence type="inferred from homology"/>
<dbReference type="Pfam" id="PF00528">
    <property type="entry name" value="BPD_transp_1"/>
    <property type="match status" value="1"/>
</dbReference>
<dbReference type="PANTHER" id="PTHR43386:SF25">
    <property type="entry name" value="PEPTIDE ABC TRANSPORTER PERMEASE PROTEIN"/>
    <property type="match status" value="1"/>
</dbReference>
<dbReference type="InterPro" id="IPR000515">
    <property type="entry name" value="MetI-like"/>
</dbReference>
<feature type="transmembrane region" description="Helical" evidence="7">
    <location>
        <begin position="151"/>
        <end position="168"/>
    </location>
</feature>
<dbReference type="RefSeq" id="WP_344097219.1">
    <property type="nucleotide sequence ID" value="NZ_BAAAOG010000011.1"/>
</dbReference>
<keyword evidence="5 7" id="KW-1133">Transmembrane helix</keyword>
<organism evidence="9 10">
    <name type="scientific">Microbacterium deminutum</name>
    <dbReference type="NCBI Taxonomy" id="344164"/>
    <lineage>
        <taxon>Bacteria</taxon>
        <taxon>Bacillati</taxon>
        <taxon>Actinomycetota</taxon>
        <taxon>Actinomycetes</taxon>
        <taxon>Micrococcales</taxon>
        <taxon>Microbacteriaceae</taxon>
        <taxon>Microbacterium</taxon>
    </lineage>
</organism>
<dbReference type="Proteomes" id="UP001499933">
    <property type="component" value="Unassembled WGS sequence"/>
</dbReference>
<comment type="subcellular location">
    <subcellularLocation>
        <location evidence="1 7">Cell membrane</location>
        <topology evidence="1 7">Multi-pass membrane protein</topology>
    </subcellularLocation>
</comment>
<feature type="transmembrane region" description="Helical" evidence="7">
    <location>
        <begin position="125"/>
        <end position="145"/>
    </location>
</feature>
<dbReference type="CDD" id="cd06261">
    <property type="entry name" value="TM_PBP2"/>
    <property type="match status" value="1"/>
</dbReference>
<sequence>MTTIERNQPRVRRQGFSLRTFLSYGYTRVGLVITFAVVAIVIVGPFVAPYGPYDIVGAPFSEPTSTALLGTDVLGRDVLSRVLVGGFNVLWMATAATLLGVGAGLIVGVTAGYCGGATDVTIMRVVDILLAFPALILVMLVTSLIGPSPFVITLLVALAWLPSSARVMRGATSEVRNQDYVLAAQVNGVPWWRIMRTEVLPNLTSPLMVEVGLRLTWSISLIAALSFLGLGVQPPTADWGVMINENRDGLTVQPLGVIAPASMVALFTIGTSFIAEGLSRMLGGIDRRQGGA</sequence>
<evidence type="ECO:0000256" key="3">
    <source>
        <dbReference type="ARBA" id="ARBA00022475"/>
    </source>
</evidence>
<feature type="transmembrane region" description="Helical" evidence="7">
    <location>
        <begin position="252"/>
        <end position="278"/>
    </location>
</feature>
<feature type="domain" description="ABC transmembrane type-1" evidence="8">
    <location>
        <begin position="86"/>
        <end position="275"/>
    </location>
</feature>
<keyword evidence="3" id="KW-1003">Cell membrane</keyword>
<dbReference type="Gene3D" id="1.10.3720.10">
    <property type="entry name" value="MetI-like"/>
    <property type="match status" value="1"/>
</dbReference>
<dbReference type="PROSITE" id="PS50928">
    <property type="entry name" value="ABC_TM1"/>
    <property type="match status" value="1"/>
</dbReference>
<evidence type="ECO:0000256" key="1">
    <source>
        <dbReference type="ARBA" id="ARBA00004651"/>
    </source>
</evidence>
<feature type="transmembrane region" description="Helical" evidence="7">
    <location>
        <begin position="89"/>
        <end position="113"/>
    </location>
</feature>
<evidence type="ECO:0000259" key="8">
    <source>
        <dbReference type="PROSITE" id="PS50928"/>
    </source>
</evidence>
<name>A0ABN2RI04_9MICO</name>
<keyword evidence="4 7" id="KW-0812">Transmembrane</keyword>
<evidence type="ECO:0000256" key="4">
    <source>
        <dbReference type="ARBA" id="ARBA00022692"/>
    </source>
</evidence>
<comment type="similarity">
    <text evidence="7">Belongs to the binding-protein-dependent transport system permease family.</text>
</comment>
<comment type="caution">
    <text evidence="9">The sequence shown here is derived from an EMBL/GenBank/DDBJ whole genome shotgun (WGS) entry which is preliminary data.</text>
</comment>
<dbReference type="InterPro" id="IPR050366">
    <property type="entry name" value="BP-dependent_transpt_permease"/>
</dbReference>
<keyword evidence="10" id="KW-1185">Reference proteome</keyword>
<accession>A0ABN2RI04</accession>
<keyword evidence="2 7" id="KW-0813">Transport</keyword>
<feature type="transmembrane region" description="Helical" evidence="7">
    <location>
        <begin position="21"/>
        <end position="47"/>
    </location>
</feature>
<reference evidence="9 10" key="1">
    <citation type="journal article" date="2019" name="Int. J. Syst. Evol. Microbiol.">
        <title>The Global Catalogue of Microorganisms (GCM) 10K type strain sequencing project: providing services to taxonomists for standard genome sequencing and annotation.</title>
        <authorList>
            <consortium name="The Broad Institute Genomics Platform"/>
            <consortium name="The Broad Institute Genome Sequencing Center for Infectious Disease"/>
            <person name="Wu L."/>
            <person name="Ma J."/>
        </authorList>
    </citation>
    <scope>NUCLEOTIDE SEQUENCE [LARGE SCALE GENOMIC DNA]</scope>
    <source>
        <strain evidence="9 10">JCM 14901</strain>
    </source>
</reference>
<dbReference type="PANTHER" id="PTHR43386">
    <property type="entry name" value="OLIGOPEPTIDE TRANSPORT SYSTEM PERMEASE PROTEIN APPC"/>
    <property type="match status" value="1"/>
</dbReference>
<evidence type="ECO:0000256" key="5">
    <source>
        <dbReference type="ARBA" id="ARBA00022989"/>
    </source>
</evidence>
<dbReference type="SUPFAM" id="SSF161098">
    <property type="entry name" value="MetI-like"/>
    <property type="match status" value="1"/>
</dbReference>
<evidence type="ECO:0000313" key="10">
    <source>
        <dbReference type="Proteomes" id="UP001499933"/>
    </source>
</evidence>
<evidence type="ECO:0000256" key="7">
    <source>
        <dbReference type="RuleBase" id="RU363032"/>
    </source>
</evidence>
<dbReference type="InterPro" id="IPR035906">
    <property type="entry name" value="MetI-like_sf"/>
</dbReference>
<protein>
    <submittedName>
        <fullName evidence="9">ABC transporter permease</fullName>
    </submittedName>
</protein>
<gene>
    <name evidence="9" type="ORF">GCM10009776_35440</name>
</gene>
<evidence type="ECO:0000313" key="9">
    <source>
        <dbReference type="EMBL" id="GAA1969265.1"/>
    </source>
</evidence>
<evidence type="ECO:0000256" key="6">
    <source>
        <dbReference type="ARBA" id="ARBA00023136"/>
    </source>
</evidence>
<dbReference type="EMBL" id="BAAAOG010000011">
    <property type="protein sequence ID" value="GAA1969265.1"/>
    <property type="molecule type" value="Genomic_DNA"/>
</dbReference>
<evidence type="ECO:0000256" key="2">
    <source>
        <dbReference type="ARBA" id="ARBA00022448"/>
    </source>
</evidence>
<keyword evidence="6 7" id="KW-0472">Membrane</keyword>
<feature type="transmembrane region" description="Helical" evidence="7">
    <location>
        <begin position="211"/>
        <end position="232"/>
    </location>
</feature>